<reference evidence="1" key="1">
    <citation type="journal article" date="2020" name="Stud. Mycol.">
        <title>101 Dothideomycetes genomes: a test case for predicting lifestyles and emergence of pathogens.</title>
        <authorList>
            <person name="Haridas S."/>
            <person name="Albert R."/>
            <person name="Binder M."/>
            <person name="Bloem J."/>
            <person name="Labutti K."/>
            <person name="Salamov A."/>
            <person name="Andreopoulos B."/>
            <person name="Baker S."/>
            <person name="Barry K."/>
            <person name="Bills G."/>
            <person name="Bluhm B."/>
            <person name="Cannon C."/>
            <person name="Castanera R."/>
            <person name="Culley D."/>
            <person name="Daum C."/>
            <person name="Ezra D."/>
            <person name="Gonzalez J."/>
            <person name="Henrissat B."/>
            <person name="Kuo A."/>
            <person name="Liang C."/>
            <person name="Lipzen A."/>
            <person name="Lutzoni F."/>
            <person name="Magnuson J."/>
            <person name="Mondo S."/>
            <person name="Nolan M."/>
            <person name="Ohm R."/>
            <person name="Pangilinan J."/>
            <person name="Park H.-J."/>
            <person name="Ramirez L."/>
            <person name="Alfaro M."/>
            <person name="Sun H."/>
            <person name="Tritt A."/>
            <person name="Yoshinaga Y."/>
            <person name="Zwiers L.-H."/>
            <person name="Turgeon B."/>
            <person name="Goodwin S."/>
            <person name="Spatafora J."/>
            <person name="Crous P."/>
            <person name="Grigoriev I."/>
        </authorList>
    </citation>
    <scope>NUCLEOTIDE SEQUENCE</scope>
    <source>
        <strain evidence="1">CBS 101060</strain>
    </source>
</reference>
<protein>
    <submittedName>
        <fullName evidence="1">Uncharacterized protein</fullName>
    </submittedName>
</protein>
<comment type="caution">
    <text evidence="1">The sequence shown here is derived from an EMBL/GenBank/DDBJ whole genome shotgun (WGS) entry which is preliminary data.</text>
</comment>
<accession>A0A9P4VUV1</accession>
<sequence>MCSLYGSEKTHPTMGQDTQYRFELMHAPRLYEFLESTIAPYAWRSSDIISPWHDTVENFGWDEGLKILAQTGLAMQRAQDVPELEKGGVSNFTVIDRFELILANQCMKTGLVPEKFDGQGRYKWRINLRHESLFWLGERFNRDYVNDEPGISNPPSLAQLVKLGDQYHGFTYVPRPDPKGRRPMIYDQDEKKFLLPEPRRLAAEFSPASLALQSVQRISKDWNVMWTSNLAEHLWVDDRIIYVFWCPTLLAHQPR</sequence>
<dbReference type="AlphaFoldDB" id="A0A9P4VUV1"/>
<name>A0A9P4VUV1_9PEZI</name>
<gene>
    <name evidence="1" type="ORF">M501DRAFT_410385</name>
</gene>
<organism evidence="1 2">
    <name type="scientific">Patellaria atrata CBS 101060</name>
    <dbReference type="NCBI Taxonomy" id="1346257"/>
    <lineage>
        <taxon>Eukaryota</taxon>
        <taxon>Fungi</taxon>
        <taxon>Dikarya</taxon>
        <taxon>Ascomycota</taxon>
        <taxon>Pezizomycotina</taxon>
        <taxon>Dothideomycetes</taxon>
        <taxon>Dothideomycetes incertae sedis</taxon>
        <taxon>Patellariales</taxon>
        <taxon>Patellariaceae</taxon>
        <taxon>Patellaria</taxon>
    </lineage>
</organism>
<dbReference type="Proteomes" id="UP000799429">
    <property type="component" value="Unassembled WGS sequence"/>
</dbReference>
<evidence type="ECO:0000313" key="1">
    <source>
        <dbReference type="EMBL" id="KAF2842367.1"/>
    </source>
</evidence>
<proteinExistence type="predicted"/>
<dbReference type="EMBL" id="MU006090">
    <property type="protein sequence ID" value="KAF2842367.1"/>
    <property type="molecule type" value="Genomic_DNA"/>
</dbReference>
<keyword evidence="2" id="KW-1185">Reference proteome</keyword>
<evidence type="ECO:0000313" key="2">
    <source>
        <dbReference type="Proteomes" id="UP000799429"/>
    </source>
</evidence>